<gene>
    <name evidence="1" type="ORF">KK083_05895</name>
</gene>
<evidence type="ECO:0000313" key="2">
    <source>
        <dbReference type="Proteomes" id="UP001319200"/>
    </source>
</evidence>
<accession>A0AAP2GM04</accession>
<dbReference type="RefSeq" id="WP_254161681.1">
    <property type="nucleotide sequence ID" value="NZ_JAHESF010000004.1"/>
</dbReference>
<proteinExistence type="predicted"/>
<keyword evidence="2" id="KW-1185">Reference proteome</keyword>
<dbReference type="Proteomes" id="UP001319200">
    <property type="component" value="Unassembled WGS sequence"/>
</dbReference>
<comment type="caution">
    <text evidence="1">The sequence shown here is derived from an EMBL/GenBank/DDBJ whole genome shotgun (WGS) entry which is preliminary data.</text>
</comment>
<name>A0AAP2GM04_9BACT</name>
<evidence type="ECO:0000313" key="1">
    <source>
        <dbReference type="EMBL" id="MBT1696398.1"/>
    </source>
</evidence>
<sequence length="359" mass="41018">MAELKLLKVERSPSEEILNILTNNIIGTPGHGMLYQHMGVHDKIHKIQAPYYINLSKGNKVIGTCCFCSRIITNAGEAIRSFYVRYFSFRNSYRRKNINPRQSAGSSVVREEVKSVLNGQSLDVKPQEKFFHYAYVDPRNLRSVMLCDQFGFETVREYTTVIFNRIKPVEDVEKKVAEVSPSEITEIKQLLSGFYHDFNMFSFDNLFNGAKYYIIRSAEGKIVAGAQANPDRWTISSLPGFSGKIILNTFSHLPFLNRLFNKDYRFLTLEGIYCAAGYEHYLESLFESLLARYNLNSAITVVDADTPLYKTLRSLKLGWVDKLNKEVRGNVICKFINFSAAEKALFKKHPAYISGIDVT</sequence>
<protein>
    <submittedName>
        <fullName evidence="1">Uncharacterized protein</fullName>
    </submittedName>
</protein>
<reference evidence="1 2" key="1">
    <citation type="submission" date="2021-05" db="EMBL/GenBank/DDBJ databases">
        <title>A Polyphasic approach of four new species of the genus Ohtaekwangia: Ohtaekwangia histidinii sp. nov., Ohtaekwangia cretensis sp. nov., Ohtaekwangia indiensis sp. nov., Ohtaekwangia reichenbachii sp. nov. from diverse environment.</title>
        <authorList>
            <person name="Octaviana S."/>
        </authorList>
    </citation>
    <scope>NUCLEOTIDE SEQUENCE [LARGE SCALE GENOMIC DNA]</scope>
    <source>
        <strain evidence="1 2">PWU4</strain>
    </source>
</reference>
<dbReference type="EMBL" id="JAHESF010000004">
    <property type="protein sequence ID" value="MBT1696398.1"/>
    <property type="molecule type" value="Genomic_DNA"/>
</dbReference>
<dbReference type="AlphaFoldDB" id="A0AAP2GM04"/>
<organism evidence="1 2">
    <name type="scientific">Chryseosolibacter histidini</name>
    <dbReference type="NCBI Taxonomy" id="2782349"/>
    <lineage>
        <taxon>Bacteria</taxon>
        <taxon>Pseudomonadati</taxon>
        <taxon>Bacteroidota</taxon>
        <taxon>Cytophagia</taxon>
        <taxon>Cytophagales</taxon>
        <taxon>Chryseotaleaceae</taxon>
        <taxon>Chryseosolibacter</taxon>
    </lineage>
</organism>